<dbReference type="PROSITE" id="PS51755">
    <property type="entry name" value="OMPR_PHOB"/>
    <property type="match status" value="1"/>
</dbReference>
<dbReference type="InterPro" id="IPR036388">
    <property type="entry name" value="WH-like_DNA-bd_sf"/>
</dbReference>
<evidence type="ECO:0000313" key="5">
    <source>
        <dbReference type="Proteomes" id="UP000242763"/>
    </source>
</evidence>
<dbReference type="GO" id="GO:0006355">
    <property type="term" value="P:regulation of DNA-templated transcription"/>
    <property type="evidence" value="ECO:0007669"/>
    <property type="project" value="InterPro"/>
</dbReference>
<feature type="domain" description="OmpR/PhoB-type" evidence="3">
    <location>
        <begin position="209"/>
        <end position="320"/>
    </location>
</feature>
<evidence type="ECO:0000256" key="2">
    <source>
        <dbReference type="PROSITE-ProRule" id="PRU01091"/>
    </source>
</evidence>
<protein>
    <submittedName>
        <fullName evidence="4">Transcriptional regulatory protein, C terminal</fullName>
    </submittedName>
</protein>
<dbReference type="EMBL" id="FORF01000012">
    <property type="protein sequence ID" value="SFJ17821.1"/>
    <property type="molecule type" value="Genomic_DNA"/>
</dbReference>
<dbReference type="Gene3D" id="1.10.10.10">
    <property type="entry name" value="Winged helix-like DNA-binding domain superfamily/Winged helix DNA-binding domain"/>
    <property type="match status" value="1"/>
</dbReference>
<evidence type="ECO:0000259" key="3">
    <source>
        <dbReference type="PROSITE" id="PS51755"/>
    </source>
</evidence>
<sequence length="328" mass="35924">MASASLVKLTRLLLQRSDRHPIGRLDGNDQKTADAAVFLRFLNLGLLTEEAQLSDADGIMFETIGGRVWGFCADGTGNADALTPDDLRQFEINMTAVCRQIRKANGIEGPPVEVLGPFAMRIGAVGSGSRRRQYFMVRALRPKNALDLAYTIRGHADEGAIVILTPTERNLPGNVIRLLRATQIEILSIDAHLDESAAEPLVLHLLRTPEGLSIDEPELFIDTGGHRVCFHGADVSLTSREFSVLVALSNEAANEAGFVNRDLLHHCLPKAKGKEEVASEQLEKVISNLRSALTSAAGMPREHGRKLIISKRRIGYRLDIQQENISIV</sequence>
<dbReference type="STRING" id="1121003.SAMN03080618_02244"/>
<keyword evidence="5" id="KW-1185">Reference proteome</keyword>
<gene>
    <name evidence="4" type="ORF">SAMN03080618_02244</name>
</gene>
<keyword evidence="1 2" id="KW-0238">DNA-binding</keyword>
<dbReference type="OrthoDB" id="7812102at2"/>
<dbReference type="GO" id="GO:0003677">
    <property type="term" value="F:DNA binding"/>
    <property type="evidence" value="ECO:0007669"/>
    <property type="project" value="UniProtKB-UniRule"/>
</dbReference>
<dbReference type="RefSeq" id="WP_091522251.1">
    <property type="nucleotide sequence ID" value="NZ_FORF01000012.1"/>
</dbReference>
<proteinExistence type="predicted"/>
<feature type="DNA-binding region" description="OmpR/PhoB-type" evidence="2">
    <location>
        <begin position="209"/>
        <end position="320"/>
    </location>
</feature>
<name>A0A1I3P8T7_9HYPH</name>
<evidence type="ECO:0000313" key="4">
    <source>
        <dbReference type="EMBL" id="SFJ17821.1"/>
    </source>
</evidence>
<accession>A0A1I3P8T7</accession>
<reference evidence="5" key="1">
    <citation type="submission" date="2016-10" db="EMBL/GenBank/DDBJ databases">
        <authorList>
            <person name="Varghese N."/>
            <person name="Submissions S."/>
        </authorList>
    </citation>
    <scope>NUCLEOTIDE SEQUENCE [LARGE SCALE GENOMIC DNA]</scope>
    <source>
        <strain evidence="5">DSM 21857</strain>
    </source>
</reference>
<dbReference type="Proteomes" id="UP000242763">
    <property type="component" value="Unassembled WGS sequence"/>
</dbReference>
<dbReference type="SUPFAM" id="SSF46894">
    <property type="entry name" value="C-terminal effector domain of the bipartite response regulators"/>
    <property type="match status" value="1"/>
</dbReference>
<dbReference type="InterPro" id="IPR001867">
    <property type="entry name" value="OmpR/PhoB-type_DNA-bd"/>
</dbReference>
<dbReference type="GO" id="GO:0000160">
    <property type="term" value="P:phosphorelay signal transduction system"/>
    <property type="evidence" value="ECO:0007669"/>
    <property type="project" value="InterPro"/>
</dbReference>
<organism evidence="4 5">
    <name type="scientific">Aquamicrobium aerolatum DSM 21857</name>
    <dbReference type="NCBI Taxonomy" id="1121003"/>
    <lineage>
        <taxon>Bacteria</taxon>
        <taxon>Pseudomonadati</taxon>
        <taxon>Pseudomonadota</taxon>
        <taxon>Alphaproteobacteria</taxon>
        <taxon>Hyphomicrobiales</taxon>
        <taxon>Phyllobacteriaceae</taxon>
        <taxon>Aerobium</taxon>
    </lineage>
</organism>
<dbReference type="AlphaFoldDB" id="A0A1I3P8T7"/>
<dbReference type="InterPro" id="IPR016032">
    <property type="entry name" value="Sig_transdc_resp-reg_C-effctor"/>
</dbReference>
<dbReference type="SMART" id="SM00862">
    <property type="entry name" value="Trans_reg_C"/>
    <property type="match status" value="1"/>
</dbReference>
<evidence type="ECO:0000256" key="1">
    <source>
        <dbReference type="ARBA" id="ARBA00023125"/>
    </source>
</evidence>